<dbReference type="SMART" id="SM00034">
    <property type="entry name" value="CLECT"/>
    <property type="match status" value="2"/>
</dbReference>
<sequence>MDKTFFVILLITGFFATFDSFSYYFYSDVVTKAAAAKYCKQHHIDLLQEDVSFNRNKVFAQSTSWFVDYSKAWIGVNKAATMKIWVGSVYPKYYNWSAGEPDGGLTGLCVFMTDLGGWYEHNCSDLKRSVCSNGSHFTIESEMSWTDAKANCEKKKSVLVIIPDETTNKIIRDLLPNGTEAWIGLFKYVTWYSGDVEISQPKWREGQPDNFYGNESCAAMVLEDGTWADEPCDKLYPFICYDVDKSNKRTVKLKIQTTANMEDLVVIASLEEQLGAMLSKQGVTGYRLTWKKLPAKKKDTP</sequence>
<dbReference type="Pfam" id="PF00059">
    <property type="entry name" value="Lectin_C"/>
    <property type="match status" value="2"/>
</dbReference>
<dbReference type="InterPro" id="IPR016186">
    <property type="entry name" value="C-type_lectin-like/link_sf"/>
</dbReference>
<evidence type="ECO:0000313" key="3">
    <source>
        <dbReference type="Ensembl" id="ENSKMAP00000026608.1"/>
    </source>
</evidence>
<dbReference type="PANTHER" id="PTHR45784">
    <property type="entry name" value="C-TYPE LECTIN DOMAIN FAMILY 20 MEMBER A-RELATED"/>
    <property type="match status" value="1"/>
</dbReference>
<dbReference type="Ensembl" id="ENSKMAT00000026947.1">
    <property type="protein sequence ID" value="ENSKMAP00000026608.1"/>
    <property type="gene ID" value="ENSKMAG00000019752.1"/>
</dbReference>
<dbReference type="SUPFAM" id="SSF56436">
    <property type="entry name" value="C-type lectin-like"/>
    <property type="match status" value="2"/>
</dbReference>
<evidence type="ECO:0000256" key="1">
    <source>
        <dbReference type="ARBA" id="ARBA00023157"/>
    </source>
</evidence>
<feature type="domain" description="C-type lectin" evidence="2">
    <location>
        <begin position="18"/>
        <end position="132"/>
    </location>
</feature>
<dbReference type="PANTHER" id="PTHR45784:SF3">
    <property type="entry name" value="C-TYPE LECTIN DOMAIN FAMILY 4 MEMBER K-LIKE-RELATED"/>
    <property type="match status" value="1"/>
</dbReference>
<dbReference type="InterPro" id="IPR016187">
    <property type="entry name" value="CTDL_fold"/>
</dbReference>
<dbReference type="AlphaFoldDB" id="A0A3Q3BA00"/>
<keyword evidence="1" id="KW-1015">Disulfide bond</keyword>
<protein>
    <submittedName>
        <fullName evidence="3">Macrophage mannose receptor 1-like</fullName>
    </submittedName>
</protein>
<feature type="domain" description="C-type lectin" evidence="2">
    <location>
        <begin position="136"/>
        <end position="241"/>
    </location>
</feature>
<dbReference type="Ensembl" id="ENSKMAT00000026959.1">
    <property type="protein sequence ID" value="ENSKMAP00000026620.1"/>
    <property type="gene ID" value="ENSKMAG00000019752.1"/>
</dbReference>
<name>A0A3Q3BA00_KRYMA</name>
<dbReference type="Gene3D" id="3.10.100.10">
    <property type="entry name" value="Mannose-Binding Protein A, subunit A"/>
    <property type="match status" value="2"/>
</dbReference>
<keyword evidence="4" id="KW-1185">Reference proteome</keyword>
<evidence type="ECO:0000259" key="2">
    <source>
        <dbReference type="PROSITE" id="PS50041"/>
    </source>
</evidence>
<dbReference type="CDD" id="cd00037">
    <property type="entry name" value="CLECT"/>
    <property type="match status" value="2"/>
</dbReference>
<evidence type="ECO:0000313" key="4">
    <source>
        <dbReference type="Proteomes" id="UP000264800"/>
    </source>
</evidence>
<reference evidence="3" key="1">
    <citation type="submission" date="2025-05" db="UniProtKB">
        <authorList>
            <consortium name="Ensembl"/>
        </authorList>
    </citation>
    <scope>IDENTIFICATION</scope>
</reference>
<dbReference type="OMA" id="YCIKEYL"/>
<dbReference type="Proteomes" id="UP000264800">
    <property type="component" value="Unplaced"/>
</dbReference>
<dbReference type="InterPro" id="IPR018378">
    <property type="entry name" value="C-type_lectin_CS"/>
</dbReference>
<dbReference type="PROSITE" id="PS50041">
    <property type="entry name" value="C_TYPE_LECTIN_2"/>
    <property type="match status" value="2"/>
</dbReference>
<dbReference type="GeneTree" id="ENSGT00940000177646"/>
<proteinExistence type="predicted"/>
<accession>A0A3Q3BA00</accession>
<dbReference type="PROSITE" id="PS00615">
    <property type="entry name" value="C_TYPE_LECTIN_1"/>
    <property type="match status" value="1"/>
</dbReference>
<organism evidence="3 4">
    <name type="scientific">Kryptolebias marmoratus</name>
    <name type="common">Mangrove killifish</name>
    <name type="synonym">Rivulus marmoratus</name>
    <dbReference type="NCBI Taxonomy" id="37003"/>
    <lineage>
        <taxon>Eukaryota</taxon>
        <taxon>Metazoa</taxon>
        <taxon>Chordata</taxon>
        <taxon>Craniata</taxon>
        <taxon>Vertebrata</taxon>
        <taxon>Euteleostomi</taxon>
        <taxon>Actinopterygii</taxon>
        <taxon>Neopterygii</taxon>
        <taxon>Teleostei</taxon>
        <taxon>Neoteleostei</taxon>
        <taxon>Acanthomorphata</taxon>
        <taxon>Ovalentaria</taxon>
        <taxon>Atherinomorphae</taxon>
        <taxon>Cyprinodontiformes</taxon>
        <taxon>Rivulidae</taxon>
        <taxon>Kryptolebias</taxon>
    </lineage>
</organism>
<dbReference type="InterPro" id="IPR001304">
    <property type="entry name" value="C-type_lectin-like"/>
</dbReference>